<name>A0A067PWS3_9AGAM</name>
<dbReference type="Proteomes" id="UP000027265">
    <property type="component" value="Unassembled WGS sequence"/>
</dbReference>
<reference evidence="2" key="1">
    <citation type="journal article" date="2014" name="Proc. Natl. Acad. Sci. U.S.A.">
        <title>Extensive sampling of basidiomycete genomes demonstrates inadequacy of the white-rot/brown-rot paradigm for wood decay fungi.</title>
        <authorList>
            <person name="Riley R."/>
            <person name="Salamov A.A."/>
            <person name="Brown D.W."/>
            <person name="Nagy L.G."/>
            <person name="Floudas D."/>
            <person name="Held B.W."/>
            <person name="Levasseur A."/>
            <person name="Lombard V."/>
            <person name="Morin E."/>
            <person name="Otillar R."/>
            <person name="Lindquist E.A."/>
            <person name="Sun H."/>
            <person name="LaButti K.M."/>
            <person name="Schmutz J."/>
            <person name="Jabbour D."/>
            <person name="Luo H."/>
            <person name="Baker S.E."/>
            <person name="Pisabarro A.G."/>
            <person name="Walton J.D."/>
            <person name="Blanchette R.A."/>
            <person name="Henrissat B."/>
            <person name="Martin F."/>
            <person name="Cullen D."/>
            <person name="Hibbett D.S."/>
            <person name="Grigoriev I.V."/>
        </authorList>
    </citation>
    <scope>NUCLEOTIDE SEQUENCE [LARGE SCALE GENOMIC DNA]</scope>
    <source>
        <strain evidence="2">MUCL 33604</strain>
    </source>
</reference>
<protein>
    <submittedName>
        <fullName evidence="1">Uncharacterized protein</fullName>
    </submittedName>
</protein>
<proteinExistence type="predicted"/>
<evidence type="ECO:0000313" key="2">
    <source>
        <dbReference type="Proteomes" id="UP000027265"/>
    </source>
</evidence>
<dbReference type="EMBL" id="KL197716">
    <property type="protein sequence ID" value="KDQ59164.1"/>
    <property type="molecule type" value="Genomic_DNA"/>
</dbReference>
<accession>A0A067PWS3</accession>
<dbReference type="InParanoid" id="A0A067PWS3"/>
<dbReference type="HOGENOM" id="CLU_2197363_0_0_1"/>
<gene>
    <name evidence="1" type="ORF">JAAARDRAFT_33889</name>
</gene>
<organism evidence="1 2">
    <name type="scientific">Jaapia argillacea MUCL 33604</name>
    <dbReference type="NCBI Taxonomy" id="933084"/>
    <lineage>
        <taxon>Eukaryota</taxon>
        <taxon>Fungi</taxon>
        <taxon>Dikarya</taxon>
        <taxon>Basidiomycota</taxon>
        <taxon>Agaricomycotina</taxon>
        <taxon>Agaricomycetes</taxon>
        <taxon>Agaricomycetidae</taxon>
        <taxon>Jaapiales</taxon>
        <taxon>Jaapiaceae</taxon>
        <taxon>Jaapia</taxon>
    </lineage>
</organism>
<dbReference type="AlphaFoldDB" id="A0A067PWS3"/>
<keyword evidence="2" id="KW-1185">Reference proteome</keyword>
<evidence type="ECO:0000313" key="1">
    <source>
        <dbReference type="EMBL" id="KDQ59164.1"/>
    </source>
</evidence>
<sequence>MCDTQIRFDDLCRQALRKFPKEPLTSMVVKIDYTVLPPVFTVEPLSKVQNPYPPSSNIYASGEAVIRQSRQHPEFGTLIIGCIPAGRSNTWLMFTFENIWSRGVTVRH</sequence>